<reference evidence="2" key="1">
    <citation type="submission" date="2023-03" db="EMBL/GenBank/DDBJ databases">
        <title>Electrophorus voltai genome.</title>
        <authorList>
            <person name="Bian C."/>
        </authorList>
    </citation>
    <scope>NUCLEOTIDE SEQUENCE</scope>
    <source>
        <strain evidence="2">CB-2022</strain>
        <tissue evidence="2">Muscle</tissue>
    </source>
</reference>
<keyword evidence="3" id="KW-1185">Reference proteome</keyword>
<name>A0AAD8YY51_9TELE</name>
<comment type="caution">
    <text evidence="2">The sequence shown here is derived from an EMBL/GenBank/DDBJ whole genome shotgun (WGS) entry which is preliminary data.</text>
</comment>
<proteinExistence type="predicted"/>
<evidence type="ECO:0000256" key="1">
    <source>
        <dbReference type="SAM" id="MobiDB-lite"/>
    </source>
</evidence>
<organism evidence="2 3">
    <name type="scientific">Electrophorus voltai</name>
    <dbReference type="NCBI Taxonomy" id="2609070"/>
    <lineage>
        <taxon>Eukaryota</taxon>
        <taxon>Metazoa</taxon>
        <taxon>Chordata</taxon>
        <taxon>Craniata</taxon>
        <taxon>Vertebrata</taxon>
        <taxon>Euteleostomi</taxon>
        <taxon>Actinopterygii</taxon>
        <taxon>Neopterygii</taxon>
        <taxon>Teleostei</taxon>
        <taxon>Ostariophysi</taxon>
        <taxon>Gymnotiformes</taxon>
        <taxon>Gymnotoidei</taxon>
        <taxon>Gymnotidae</taxon>
        <taxon>Electrophorus</taxon>
    </lineage>
</organism>
<protein>
    <submittedName>
        <fullName evidence="2">Uncharacterized protein</fullName>
    </submittedName>
</protein>
<evidence type="ECO:0000313" key="2">
    <source>
        <dbReference type="EMBL" id="KAK1788063.1"/>
    </source>
</evidence>
<gene>
    <name evidence="2" type="ORF">P4O66_016540</name>
</gene>
<feature type="compositionally biased region" description="Polar residues" evidence="1">
    <location>
        <begin position="26"/>
        <end position="37"/>
    </location>
</feature>
<dbReference type="Proteomes" id="UP001239994">
    <property type="component" value="Unassembled WGS sequence"/>
</dbReference>
<feature type="non-terminal residue" evidence="2">
    <location>
        <position position="107"/>
    </location>
</feature>
<accession>A0AAD8YY51</accession>
<sequence>MGSSGGSSFLYVGLKDTGDKQENRRSPGSKNQFSPRTQWTALQSVQEVSKNPALTVEQYTALMMVIWNRGRHEKRCLDNAVTGPHQCIWIHITRLGGDSTGTTVFQV</sequence>
<feature type="region of interest" description="Disordered" evidence="1">
    <location>
        <begin position="1"/>
        <end position="37"/>
    </location>
</feature>
<evidence type="ECO:0000313" key="3">
    <source>
        <dbReference type="Proteomes" id="UP001239994"/>
    </source>
</evidence>
<dbReference type="AlphaFoldDB" id="A0AAD8YY51"/>
<feature type="compositionally biased region" description="Basic and acidic residues" evidence="1">
    <location>
        <begin position="16"/>
        <end position="25"/>
    </location>
</feature>
<dbReference type="EMBL" id="JAROKS010000023">
    <property type="protein sequence ID" value="KAK1788063.1"/>
    <property type="molecule type" value="Genomic_DNA"/>
</dbReference>